<evidence type="ECO:0000313" key="2">
    <source>
        <dbReference type="EMBL" id="GBP59024.1"/>
    </source>
</evidence>
<reference evidence="2 3" key="1">
    <citation type="journal article" date="2019" name="Commun. Biol.">
        <title>The bagworm genome reveals a unique fibroin gene that provides high tensile strength.</title>
        <authorList>
            <person name="Kono N."/>
            <person name="Nakamura H."/>
            <person name="Ohtoshi R."/>
            <person name="Tomita M."/>
            <person name="Numata K."/>
            <person name="Arakawa K."/>
        </authorList>
    </citation>
    <scope>NUCLEOTIDE SEQUENCE [LARGE SCALE GENOMIC DNA]</scope>
</reference>
<feature type="region of interest" description="Disordered" evidence="1">
    <location>
        <begin position="48"/>
        <end position="87"/>
    </location>
</feature>
<dbReference type="Proteomes" id="UP000299102">
    <property type="component" value="Unassembled WGS sequence"/>
</dbReference>
<feature type="compositionally biased region" description="Basic and acidic residues" evidence="1">
    <location>
        <begin position="64"/>
        <end position="87"/>
    </location>
</feature>
<organism evidence="2 3">
    <name type="scientific">Eumeta variegata</name>
    <name type="common">Bagworm moth</name>
    <name type="synonym">Eumeta japonica</name>
    <dbReference type="NCBI Taxonomy" id="151549"/>
    <lineage>
        <taxon>Eukaryota</taxon>
        <taxon>Metazoa</taxon>
        <taxon>Ecdysozoa</taxon>
        <taxon>Arthropoda</taxon>
        <taxon>Hexapoda</taxon>
        <taxon>Insecta</taxon>
        <taxon>Pterygota</taxon>
        <taxon>Neoptera</taxon>
        <taxon>Endopterygota</taxon>
        <taxon>Lepidoptera</taxon>
        <taxon>Glossata</taxon>
        <taxon>Ditrysia</taxon>
        <taxon>Tineoidea</taxon>
        <taxon>Psychidae</taxon>
        <taxon>Oiketicinae</taxon>
        <taxon>Eumeta</taxon>
    </lineage>
</organism>
<evidence type="ECO:0000256" key="1">
    <source>
        <dbReference type="SAM" id="MobiDB-lite"/>
    </source>
</evidence>
<proteinExistence type="predicted"/>
<name>A0A4C1X9J8_EUMVA</name>
<protein>
    <submittedName>
        <fullName evidence="2">Uncharacterized protein</fullName>
    </submittedName>
</protein>
<dbReference type="EMBL" id="BGZK01000750">
    <property type="protein sequence ID" value="GBP59024.1"/>
    <property type="molecule type" value="Genomic_DNA"/>
</dbReference>
<dbReference type="AlphaFoldDB" id="A0A4C1X9J8"/>
<accession>A0A4C1X9J8</accession>
<gene>
    <name evidence="2" type="ORF">EVAR_15027_1</name>
</gene>
<keyword evidence="3" id="KW-1185">Reference proteome</keyword>
<evidence type="ECO:0000313" key="3">
    <source>
        <dbReference type="Proteomes" id="UP000299102"/>
    </source>
</evidence>
<sequence length="87" mass="9741">MKLRFCTLEVTAGSVRTSSVKLRIRNTSHFTIVAGPVLGRCERCDRTGRHQEGGAKMNQNVRQKTLDLARESRDTRTKKLPSERAAG</sequence>
<comment type="caution">
    <text evidence="2">The sequence shown here is derived from an EMBL/GenBank/DDBJ whole genome shotgun (WGS) entry which is preliminary data.</text>
</comment>